<evidence type="ECO:0000313" key="5">
    <source>
        <dbReference type="Proteomes" id="UP000189739"/>
    </source>
</evidence>
<evidence type="ECO:0000259" key="3">
    <source>
        <dbReference type="Pfam" id="PF16344"/>
    </source>
</evidence>
<dbReference type="STRING" id="1792845.BC343_13450"/>
<dbReference type="Gene3D" id="3.55.50.30">
    <property type="match status" value="1"/>
</dbReference>
<evidence type="ECO:0000256" key="1">
    <source>
        <dbReference type="SAM" id="Phobius"/>
    </source>
</evidence>
<comment type="caution">
    <text evidence="4">The sequence shown here is derived from an EMBL/GenBank/DDBJ whole genome shotgun (WGS) entry which is preliminary data.</text>
</comment>
<dbReference type="PIRSF" id="PIRSF018266">
    <property type="entry name" value="FecR"/>
    <property type="match status" value="1"/>
</dbReference>
<gene>
    <name evidence="4" type="ORF">BC343_13450</name>
</gene>
<accession>A0A1S9P9X3</accession>
<keyword evidence="1" id="KW-0812">Transmembrane</keyword>
<proteinExistence type="predicted"/>
<dbReference type="Pfam" id="PF16344">
    <property type="entry name" value="FecR_C"/>
    <property type="match status" value="1"/>
</dbReference>
<feature type="domain" description="FecR protein" evidence="2">
    <location>
        <begin position="117"/>
        <end position="213"/>
    </location>
</feature>
<sequence>MKRKDRDSLKRYFDQYREGTGSKRNKATLDEWFGEAASNPIPNLLKDPVEELRIYREMTTRINKAIRPDVKKIRPISAYWLRAASIIAVIGAVGFGVWRFGNKPSAHIDKPSPTFEAIATQNKQMKKFMLPDGSEVWLNSASSIRFDASSFNNGSRIVYLDEGEAYFKVTHDASHPFYVFSGRARTRVLGTEFNVRAYNDTKKISIAVVTGKVAVDERDANGRFKNIAPGLIKGESITMAANKAALSNGLTTSSINAWREGRSSYLTDATLEEIAAEIARKYDLKVSVKHPELDKRHYSLQINGLSTDDLLQQLMLQTGISYRLYNQQLIIYPQKYRP</sequence>
<protein>
    <recommendedName>
        <fullName evidence="6">FecR protein domain-containing protein</fullName>
    </recommendedName>
</protein>
<feature type="domain" description="Protein FecR C-terminal" evidence="3">
    <location>
        <begin position="266"/>
        <end position="331"/>
    </location>
</feature>
<dbReference type="AlphaFoldDB" id="A0A1S9P9X3"/>
<dbReference type="EMBL" id="MBTF01000035">
    <property type="protein sequence ID" value="OOQ57786.1"/>
    <property type="molecule type" value="Genomic_DNA"/>
</dbReference>
<dbReference type="Proteomes" id="UP000189739">
    <property type="component" value="Unassembled WGS sequence"/>
</dbReference>
<keyword evidence="5" id="KW-1185">Reference proteome</keyword>
<organism evidence="4 5">
    <name type="scientific">Mucilaginibacter pedocola</name>
    <dbReference type="NCBI Taxonomy" id="1792845"/>
    <lineage>
        <taxon>Bacteria</taxon>
        <taxon>Pseudomonadati</taxon>
        <taxon>Bacteroidota</taxon>
        <taxon>Sphingobacteriia</taxon>
        <taxon>Sphingobacteriales</taxon>
        <taxon>Sphingobacteriaceae</taxon>
        <taxon>Mucilaginibacter</taxon>
    </lineage>
</organism>
<dbReference type="GO" id="GO:0016989">
    <property type="term" value="F:sigma factor antagonist activity"/>
    <property type="evidence" value="ECO:0007669"/>
    <property type="project" value="TreeGrafter"/>
</dbReference>
<dbReference type="PANTHER" id="PTHR30273:SF2">
    <property type="entry name" value="PROTEIN FECR"/>
    <property type="match status" value="1"/>
</dbReference>
<dbReference type="InterPro" id="IPR012373">
    <property type="entry name" value="Ferrdict_sens_TM"/>
</dbReference>
<feature type="transmembrane region" description="Helical" evidence="1">
    <location>
        <begin position="79"/>
        <end position="101"/>
    </location>
</feature>
<dbReference type="PANTHER" id="PTHR30273">
    <property type="entry name" value="PERIPLASMIC SIGNAL SENSOR AND SIGMA FACTOR ACTIVATOR FECR-RELATED"/>
    <property type="match status" value="1"/>
</dbReference>
<keyword evidence="1" id="KW-0472">Membrane</keyword>
<dbReference type="OrthoDB" id="1524389at2"/>
<name>A0A1S9P9X3_9SPHI</name>
<evidence type="ECO:0000259" key="2">
    <source>
        <dbReference type="Pfam" id="PF04773"/>
    </source>
</evidence>
<dbReference type="RefSeq" id="WP_078350390.1">
    <property type="nucleotide sequence ID" value="NZ_MBTF01000035.1"/>
</dbReference>
<dbReference type="InterPro" id="IPR032508">
    <property type="entry name" value="FecR_C"/>
</dbReference>
<dbReference type="InterPro" id="IPR006860">
    <property type="entry name" value="FecR"/>
</dbReference>
<evidence type="ECO:0000313" key="4">
    <source>
        <dbReference type="EMBL" id="OOQ57786.1"/>
    </source>
</evidence>
<reference evidence="4 5" key="1">
    <citation type="submission" date="2016-07" db="EMBL/GenBank/DDBJ databases">
        <title>Genomic analysis of zinc-resistant bacterium Mucilaginibacter pedocola TBZ30.</title>
        <authorList>
            <person name="Huang J."/>
            <person name="Tang J."/>
        </authorList>
    </citation>
    <scope>NUCLEOTIDE SEQUENCE [LARGE SCALE GENOMIC DNA]</scope>
    <source>
        <strain evidence="4 5">TBZ30</strain>
    </source>
</reference>
<dbReference type="Pfam" id="PF04773">
    <property type="entry name" value="FecR"/>
    <property type="match status" value="1"/>
</dbReference>
<evidence type="ECO:0008006" key="6">
    <source>
        <dbReference type="Google" id="ProtNLM"/>
    </source>
</evidence>
<dbReference type="Gene3D" id="2.60.120.1440">
    <property type="match status" value="1"/>
</dbReference>
<keyword evidence="1" id="KW-1133">Transmembrane helix</keyword>